<dbReference type="EMBL" id="BABT02000102">
    <property type="protein sequence ID" value="GAA96525.1"/>
    <property type="molecule type" value="Genomic_DNA"/>
</dbReference>
<sequence>MSLLSRLGHLSFDTSLSNGGVLMQVRTATKRGGGSTKNGRDSAGRRLGLKKFGGEKVKAGQIIVRQRGTTWHPGQHVGMGRDHTLFALEPGFVRFYKTPREERPSRERKYCGVVLQKHEDLPRDHAAEGRSRRFALTLLNPSDIPLELLPQPQTSKAHTSGQRAFSTTASVSRPDTIDEEPKESTREEAKEQLEKKQTESQPQEKEKPKSVLEHGGK</sequence>
<dbReference type="GO" id="GO:0005762">
    <property type="term" value="C:mitochondrial large ribosomal subunit"/>
    <property type="evidence" value="ECO:0007669"/>
    <property type="project" value="TreeGrafter"/>
</dbReference>
<evidence type="ECO:0000256" key="1">
    <source>
        <dbReference type="ARBA" id="ARBA00010797"/>
    </source>
</evidence>
<dbReference type="Gene3D" id="2.40.50.100">
    <property type="match status" value="1"/>
</dbReference>
<dbReference type="HAMAP" id="MF_00539">
    <property type="entry name" value="Ribosomal_bL27"/>
    <property type="match status" value="1"/>
</dbReference>
<dbReference type="InterPro" id="IPR001684">
    <property type="entry name" value="Ribosomal_bL27"/>
</dbReference>
<keyword evidence="7" id="KW-1185">Reference proteome</keyword>
<keyword evidence="3" id="KW-0687">Ribonucleoprotein</keyword>
<dbReference type="PANTHER" id="PTHR15893:SF0">
    <property type="entry name" value="LARGE RIBOSOMAL SUBUNIT PROTEIN BL27M"/>
    <property type="match status" value="1"/>
</dbReference>
<dbReference type="SUPFAM" id="SSF110324">
    <property type="entry name" value="Ribosomal L27 protein-like"/>
    <property type="match status" value="1"/>
</dbReference>
<comment type="similarity">
    <text evidence="1">Belongs to the bacterial ribosomal protein bL27 family.</text>
</comment>
<dbReference type="GO" id="GO:0006412">
    <property type="term" value="P:translation"/>
    <property type="evidence" value="ECO:0007669"/>
    <property type="project" value="InterPro"/>
</dbReference>
<keyword evidence="2" id="KW-0689">Ribosomal protein</keyword>
<evidence type="ECO:0000256" key="2">
    <source>
        <dbReference type="ARBA" id="ARBA00022980"/>
    </source>
</evidence>
<dbReference type="eggNOG" id="KOG4600">
    <property type="taxonomic scope" value="Eukaryota"/>
</dbReference>
<dbReference type="OrthoDB" id="1867012at2759"/>
<gene>
    <name evidence="6" type="primary">Mo03193</name>
    <name evidence="6" type="ORF">E5Q_03193</name>
</gene>
<dbReference type="HOGENOM" id="CLU_1272581_0_0_1"/>
<evidence type="ECO:0000256" key="4">
    <source>
        <dbReference type="ARBA" id="ARBA00035267"/>
    </source>
</evidence>
<dbReference type="NCBIfam" id="TIGR00062">
    <property type="entry name" value="L27"/>
    <property type="match status" value="1"/>
</dbReference>
<dbReference type="GO" id="GO:0003735">
    <property type="term" value="F:structural constituent of ribosome"/>
    <property type="evidence" value="ECO:0007669"/>
    <property type="project" value="InterPro"/>
</dbReference>
<evidence type="ECO:0000256" key="3">
    <source>
        <dbReference type="ARBA" id="ARBA00023274"/>
    </source>
</evidence>
<dbReference type="AlphaFoldDB" id="G7E115"/>
<feature type="compositionally biased region" description="Basic and acidic residues" evidence="5">
    <location>
        <begin position="182"/>
        <end position="217"/>
    </location>
</feature>
<feature type="region of interest" description="Disordered" evidence="5">
    <location>
        <begin position="146"/>
        <end position="217"/>
    </location>
</feature>
<protein>
    <recommendedName>
        <fullName evidence="4">Large ribosomal subunit protein bL27m</fullName>
    </recommendedName>
</protein>
<dbReference type="Pfam" id="PF01016">
    <property type="entry name" value="Ribosomal_L27"/>
    <property type="match status" value="1"/>
</dbReference>
<reference evidence="6 7" key="1">
    <citation type="journal article" date="2011" name="J. Gen. Appl. Microbiol.">
        <title>Draft genome sequencing of the enigmatic basidiomycete Mixia osmundae.</title>
        <authorList>
            <person name="Nishida H."/>
            <person name="Nagatsuka Y."/>
            <person name="Sugiyama J."/>
        </authorList>
    </citation>
    <scope>NUCLEOTIDE SEQUENCE [LARGE SCALE GENOMIC DNA]</scope>
    <source>
        <strain evidence="7">CBS 9802 / IAM 14324 / JCM 22182 / KY 12970</strain>
    </source>
</reference>
<evidence type="ECO:0000313" key="7">
    <source>
        <dbReference type="Proteomes" id="UP000009131"/>
    </source>
</evidence>
<dbReference type="PANTHER" id="PTHR15893">
    <property type="entry name" value="RIBOSOMAL PROTEIN L27"/>
    <property type="match status" value="1"/>
</dbReference>
<feature type="compositionally biased region" description="Polar residues" evidence="5">
    <location>
        <begin position="151"/>
        <end position="173"/>
    </location>
</feature>
<accession>G7E115</accession>
<dbReference type="Proteomes" id="UP000009131">
    <property type="component" value="Unassembled WGS sequence"/>
</dbReference>
<dbReference type="InParanoid" id="G7E115"/>
<reference evidence="6 7" key="2">
    <citation type="journal article" date="2012" name="Open Biol.">
        <title>Characteristics of nucleosomes and linker DNA regions on the genome of the basidiomycete Mixia osmundae revealed by mono- and dinucleosome mapping.</title>
        <authorList>
            <person name="Nishida H."/>
            <person name="Kondo S."/>
            <person name="Matsumoto T."/>
            <person name="Suzuki Y."/>
            <person name="Yoshikawa H."/>
            <person name="Taylor T.D."/>
            <person name="Sugiyama J."/>
        </authorList>
    </citation>
    <scope>NUCLEOTIDE SEQUENCE [LARGE SCALE GENOMIC DNA]</scope>
    <source>
        <strain evidence="7">CBS 9802 / IAM 14324 / JCM 22182 / KY 12970</strain>
    </source>
</reference>
<comment type="caution">
    <text evidence="6">The sequence shown here is derived from an EMBL/GenBank/DDBJ whole genome shotgun (WGS) entry which is preliminary data.</text>
</comment>
<organism evidence="6 7">
    <name type="scientific">Mixia osmundae (strain CBS 9802 / IAM 14324 / JCM 22182 / KY 12970)</name>
    <dbReference type="NCBI Taxonomy" id="764103"/>
    <lineage>
        <taxon>Eukaryota</taxon>
        <taxon>Fungi</taxon>
        <taxon>Dikarya</taxon>
        <taxon>Basidiomycota</taxon>
        <taxon>Pucciniomycotina</taxon>
        <taxon>Mixiomycetes</taxon>
        <taxon>Mixiales</taxon>
        <taxon>Mixiaceae</taxon>
        <taxon>Mixia</taxon>
    </lineage>
</organism>
<dbReference type="PROSITE" id="PS00831">
    <property type="entry name" value="RIBOSOMAL_L27"/>
    <property type="match status" value="1"/>
</dbReference>
<name>G7E115_MIXOS</name>
<proteinExistence type="inferred from homology"/>
<dbReference type="FunFam" id="2.40.50.100:FF:000020">
    <property type="entry name" value="50S ribosomal protein L27"/>
    <property type="match status" value="1"/>
</dbReference>
<feature type="region of interest" description="Disordered" evidence="5">
    <location>
        <begin position="27"/>
        <end position="46"/>
    </location>
</feature>
<dbReference type="InterPro" id="IPR018261">
    <property type="entry name" value="Ribosomal_bL27_CS"/>
</dbReference>
<dbReference type="PRINTS" id="PR00063">
    <property type="entry name" value="RIBOSOMALL27"/>
</dbReference>
<evidence type="ECO:0000256" key="5">
    <source>
        <dbReference type="SAM" id="MobiDB-lite"/>
    </source>
</evidence>
<dbReference type="RefSeq" id="XP_014567431.1">
    <property type="nucleotide sequence ID" value="XM_014711945.1"/>
</dbReference>
<dbReference type="STRING" id="764103.G7E115"/>
<evidence type="ECO:0000313" key="6">
    <source>
        <dbReference type="EMBL" id="GAA96525.1"/>
    </source>
</evidence>